<dbReference type="Proteomes" id="UP000015101">
    <property type="component" value="Unassembled WGS sequence"/>
</dbReference>
<dbReference type="OrthoDB" id="166585at2759"/>
<name>T1FFM9_HELRO</name>
<accession>T1FFM9</accession>
<dbReference type="EMBL" id="AMQM01007133">
    <property type="status" value="NOT_ANNOTATED_CDS"/>
    <property type="molecule type" value="Genomic_DNA"/>
</dbReference>
<evidence type="ECO:0000313" key="3">
    <source>
        <dbReference type="EnsemblMetazoa" id="HelroP180251"/>
    </source>
</evidence>
<dbReference type="KEGG" id="hro:HELRODRAFT_180251"/>
<reference evidence="4" key="1">
    <citation type="submission" date="2012-12" db="EMBL/GenBank/DDBJ databases">
        <authorList>
            <person name="Hellsten U."/>
            <person name="Grimwood J."/>
            <person name="Chapman J.A."/>
            <person name="Shapiro H."/>
            <person name="Aerts A."/>
            <person name="Otillar R.P."/>
            <person name="Terry A.Y."/>
            <person name="Boore J.L."/>
            <person name="Simakov O."/>
            <person name="Marletaz F."/>
            <person name="Cho S.-J."/>
            <person name="Edsinger-Gonzales E."/>
            <person name="Havlak P."/>
            <person name="Kuo D.-H."/>
            <person name="Larsson T."/>
            <person name="Lv J."/>
            <person name="Arendt D."/>
            <person name="Savage R."/>
            <person name="Osoegawa K."/>
            <person name="de Jong P."/>
            <person name="Lindberg D.R."/>
            <person name="Seaver E.C."/>
            <person name="Weisblat D.A."/>
            <person name="Putnam N.H."/>
            <person name="Grigoriev I.V."/>
            <person name="Rokhsar D.S."/>
        </authorList>
    </citation>
    <scope>NUCLEOTIDE SEQUENCE</scope>
</reference>
<evidence type="ECO:0000256" key="1">
    <source>
        <dbReference type="SAM" id="SignalP"/>
    </source>
</evidence>
<dbReference type="EMBL" id="KB097572">
    <property type="protein sequence ID" value="ESN94083.1"/>
    <property type="molecule type" value="Genomic_DNA"/>
</dbReference>
<dbReference type="AlphaFoldDB" id="T1FFM9"/>
<dbReference type="GeneID" id="20207628"/>
<gene>
    <name evidence="3" type="primary">20207628</name>
    <name evidence="2" type="ORF">HELRODRAFT_180251</name>
</gene>
<dbReference type="InParanoid" id="T1FFM9"/>
<dbReference type="CTD" id="20207628"/>
<feature type="chain" id="PRO_5010980681" description="Apple domain-containing protein" evidence="1">
    <location>
        <begin position="19"/>
        <end position="256"/>
    </location>
</feature>
<reference evidence="2 4" key="2">
    <citation type="journal article" date="2013" name="Nature">
        <title>Insights into bilaterian evolution from three spiralian genomes.</title>
        <authorList>
            <person name="Simakov O."/>
            <person name="Marletaz F."/>
            <person name="Cho S.J."/>
            <person name="Edsinger-Gonzales E."/>
            <person name="Havlak P."/>
            <person name="Hellsten U."/>
            <person name="Kuo D.H."/>
            <person name="Larsson T."/>
            <person name="Lv J."/>
            <person name="Arendt D."/>
            <person name="Savage R."/>
            <person name="Osoegawa K."/>
            <person name="de Jong P."/>
            <person name="Grimwood J."/>
            <person name="Chapman J.A."/>
            <person name="Shapiro H."/>
            <person name="Aerts A."/>
            <person name="Otillar R.P."/>
            <person name="Terry A.Y."/>
            <person name="Boore J.L."/>
            <person name="Grigoriev I.V."/>
            <person name="Lindberg D.R."/>
            <person name="Seaver E.C."/>
            <person name="Weisblat D.A."/>
            <person name="Putnam N.H."/>
            <person name="Rokhsar D.S."/>
        </authorList>
    </citation>
    <scope>NUCLEOTIDE SEQUENCE</scope>
</reference>
<sequence length="256" mass="29747">MIRVIIFTVFIYFVSVQGKCFKRLEINGKCLCTCEPPFNTSVNLTVSTEKALMMCSLKCSQASNCVAYNFFRNFKQCQLFDRKLTKFSFIPGCVYYYEKVEPRNRTLRFSVDNVLVQFYVNGKNISVSDNFQNVSVWEKAKTYNLPDQLYNIAIKSYNDGNVGGLIARSLDDYVLTDRTWKCIKEANDDWYKIDFNDSSWPAAVNEIEKKHGNYFSKEDAANANWIYFLNGCNNTDCKVDFYCRKSFIGTFLELNM</sequence>
<keyword evidence="1" id="KW-0732">Signal</keyword>
<dbReference type="Gene3D" id="2.60.120.260">
    <property type="entry name" value="Galactose-binding domain-like"/>
    <property type="match status" value="1"/>
</dbReference>
<keyword evidence="4" id="KW-1185">Reference proteome</keyword>
<evidence type="ECO:0000313" key="4">
    <source>
        <dbReference type="Proteomes" id="UP000015101"/>
    </source>
</evidence>
<proteinExistence type="predicted"/>
<feature type="signal peptide" evidence="1">
    <location>
        <begin position="1"/>
        <end position="18"/>
    </location>
</feature>
<evidence type="ECO:0000313" key="2">
    <source>
        <dbReference type="EMBL" id="ESN94083.1"/>
    </source>
</evidence>
<protein>
    <recommendedName>
        <fullName evidence="5">Apple domain-containing protein</fullName>
    </recommendedName>
</protein>
<reference evidence="3" key="3">
    <citation type="submission" date="2015-06" db="UniProtKB">
        <authorList>
            <consortium name="EnsemblMetazoa"/>
        </authorList>
    </citation>
    <scope>IDENTIFICATION</scope>
</reference>
<organism evidence="3 4">
    <name type="scientific">Helobdella robusta</name>
    <name type="common">Californian leech</name>
    <dbReference type="NCBI Taxonomy" id="6412"/>
    <lineage>
        <taxon>Eukaryota</taxon>
        <taxon>Metazoa</taxon>
        <taxon>Spiralia</taxon>
        <taxon>Lophotrochozoa</taxon>
        <taxon>Annelida</taxon>
        <taxon>Clitellata</taxon>
        <taxon>Hirudinea</taxon>
        <taxon>Rhynchobdellida</taxon>
        <taxon>Glossiphoniidae</taxon>
        <taxon>Helobdella</taxon>
    </lineage>
</organism>
<dbReference type="RefSeq" id="XP_009027820.1">
    <property type="nucleotide sequence ID" value="XM_009029572.1"/>
</dbReference>
<dbReference type="HOGENOM" id="CLU_066319_0_0_1"/>
<evidence type="ECO:0008006" key="5">
    <source>
        <dbReference type="Google" id="ProtNLM"/>
    </source>
</evidence>
<dbReference type="EnsemblMetazoa" id="HelroT180251">
    <property type="protein sequence ID" value="HelroP180251"/>
    <property type="gene ID" value="HelroG180251"/>
</dbReference>